<dbReference type="PANTHER" id="PTHR10000">
    <property type="entry name" value="PHOSPHOSERINE PHOSPHATASE"/>
    <property type="match status" value="1"/>
</dbReference>
<dbReference type="GO" id="GO:0005829">
    <property type="term" value="C:cytosol"/>
    <property type="evidence" value="ECO:0007669"/>
    <property type="project" value="TreeGrafter"/>
</dbReference>
<dbReference type="PANTHER" id="PTHR10000:SF8">
    <property type="entry name" value="HAD SUPERFAMILY HYDROLASE-LIKE, TYPE 3"/>
    <property type="match status" value="1"/>
</dbReference>
<dbReference type="Pfam" id="PF08282">
    <property type="entry name" value="Hydrolase_3"/>
    <property type="match status" value="1"/>
</dbReference>
<organism evidence="1 2">
    <name type="scientific">Demequina activiva</name>
    <dbReference type="NCBI Taxonomy" id="1582364"/>
    <lineage>
        <taxon>Bacteria</taxon>
        <taxon>Bacillati</taxon>
        <taxon>Actinomycetota</taxon>
        <taxon>Actinomycetes</taxon>
        <taxon>Micrococcales</taxon>
        <taxon>Demequinaceae</taxon>
        <taxon>Demequina</taxon>
    </lineage>
</organism>
<dbReference type="Gene3D" id="3.40.50.1000">
    <property type="entry name" value="HAD superfamily/HAD-like"/>
    <property type="match status" value="1"/>
</dbReference>
<dbReference type="RefSeq" id="WP_239066485.1">
    <property type="nucleotide sequence ID" value="NZ_BONR01000001.1"/>
</dbReference>
<evidence type="ECO:0000313" key="2">
    <source>
        <dbReference type="Proteomes" id="UP000652354"/>
    </source>
</evidence>
<dbReference type="GO" id="GO:0000287">
    <property type="term" value="F:magnesium ion binding"/>
    <property type="evidence" value="ECO:0007669"/>
    <property type="project" value="TreeGrafter"/>
</dbReference>
<name>A0A919UFS1_9MICO</name>
<accession>A0A919UFS1</accession>
<comment type="caution">
    <text evidence="1">The sequence shown here is derived from an EMBL/GenBank/DDBJ whole genome shotgun (WGS) entry which is preliminary data.</text>
</comment>
<dbReference type="GO" id="GO:0016791">
    <property type="term" value="F:phosphatase activity"/>
    <property type="evidence" value="ECO:0007669"/>
    <property type="project" value="TreeGrafter"/>
</dbReference>
<dbReference type="AlphaFoldDB" id="A0A919UFS1"/>
<sequence>MSQAPDQMQPPLDNDSWRLLGLDIDGTLMHWGGDISDRVVRAVEQVRMCRNHVILATGRNIVATMPVAERLGIRRGYAVCANGAVTIRLNPASPGGYDIIEVVTFDPTAALELIRQEMPDAFFAVEDLGVGFRVSREFPMGELTGRQIVVDSFEELAQGEVTRVVIRAPGVDVSHFDDLVQRIGLNDVTYAVGYSAWLDLTPPGVTKASALEALRRKMGVYPAHTVAVGDGNNDLAMLQWAGQSAAMGNAPAHVHEVADEVLGSVEDDGILPLLERLIDPERLAVL</sequence>
<proteinExistence type="predicted"/>
<dbReference type="Gene3D" id="3.30.1240.10">
    <property type="match status" value="1"/>
</dbReference>
<keyword evidence="2" id="KW-1185">Reference proteome</keyword>
<dbReference type="InterPro" id="IPR023214">
    <property type="entry name" value="HAD_sf"/>
</dbReference>
<dbReference type="EMBL" id="BONR01000001">
    <property type="protein sequence ID" value="GIG54027.1"/>
    <property type="molecule type" value="Genomic_DNA"/>
</dbReference>
<gene>
    <name evidence="1" type="ORF">Dac01nite_07790</name>
</gene>
<evidence type="ECO:0000313" key="1">
    <source>
        <dbReference type="EMBL" id="GIG54027.1"/>
    </source>
</evidence>
<reference evidence="1" key="1">
    <citation type="submission" date="2021-01" db="EMBL/GenBank/DDBJ databases">
        <title>Whole genome shotgun sequence of Demequina activiva NBRC 110675.</title>
        <authorList>
            <person name="Komaki H."/>
            <person name="Tamura T."/>
        </authorList>
    </citation>
    <scope>NUCLEOTIDE SEQUENCE</scope>
    <source>
        <strain evidence="1">NBRC 110675</strain>
    </source>
</reference>
<dbReference type="PROSITE" id="PS01229">
    <property type="entry name" value="COF_2"/>
    <property type="match status" value="1"/>
</dbReference>
<dbReference type="Proteomes" id="UP000652354">
    <property type="component" value="Unassembled WGS sequence"/>
</dbReference>
<dbReference type="SUPFAM" id="SSF56784">
    <property type="entry name" value="HAD-like"/>
    <property type="match status" value="1"/>
</dbReference>
<dbReference type="InterPro" id="IPR036412">
    <property type="entry name" value="HAD-like_sf"/>
</dbReference>
<protein>
    <submittedName>
        <fullName evidence="1">Haloacid dehalogenase</fullName>
    </submittedName>
</protein>